<evidence type="ECO:0000256" key="4">
    <source>
        <dbReference type="SAM" id="Coils"/>
    </source>
</evidence>
<proteinExistence type="inferred from homology"/>
<feature type="chain" id="PRO_5012028275" evidence="6">
    <location>
        <begin position="25"/>
        <end position="878"/>
    </location>
</feature>
<evidence type="ECO:0000256" key="6">
    <source>
        <dbReference type="SAM" id="SignalP"/>
    </source>
</evidence>
<accession>A0A1Q9D7W5</accession>
<dbReference type="Pfam" id="PF05903">
    <property type="entry name" value="Peptidase_C97"/>
    <property type="match status" value="1"/>
</dbReference>
<evidence type="ECO:0000256" key="1">
    <source>
        <dbReference type="ARBA" id="ARBA00008140"/>
    </source>
</evidence>
<name>A0A1Q9D7W5_SYMMI</name>
<dbReference type="Gene3D" id="3.90.1720.30">
    <property type="entry name" value="PPPDE domains"/>
    <property type="match status" value="1"/>
</dbReference>
<organism evidence="8 9">
    <name type="scientific">Symbiodinium microadriaticum</name>
    <name type="common">Dinoflagellate</name>
    <name type="synonym">Zooxanthella microadriatica</name>
    <dbReference type="NCBI Taxonomy" id="2951"/>
    <lineage>
        <taxon>Eukaryota</taxon>
        <taxon>Sar</taxon>
        <taxon>Alveolata</taxon>
        <taxon>Dinophyceae</taxon>
        <taxon>Suessiales</taxon>
        <taxon>Symbiodiniaceae</taxon>
        <taxon>Symbiodinium</taxon>
    </lineage>
</organism>
<evidence type="ECO:0000313" key="8">
    <source>
        <dbReference type="EMBL" id="OLP91249.1"/>
    </source>
</evidence>
<keyword evidence="2" id="KW-0645">Protease</keyword>
<evidence type="ECO:0000256" key="5">
    <source>
        <dbReference type="SAM" id="MobiDB-lite"/>
    </source>
</evidence>
<dbReference type="GO" id="GO:0016579">
    <property type="term" value="P:protein deubiquitination"/>
    <property type="evidence" value="ECO:0007669"/>
    <property type="project" value="TreeGrafter"/>
</dbReference>
<comment type="caution">
    <text evidence="8">The sequence shown here is derived from an EMBL/GenBank/DDBJ whole genome shotgun (WGS) entry which is preliminary data.</text>
</comment>
<dbReference type="PANTHER" id="PTHR12378:SF80">
    <property type="entry name" value="IP06716P-RELATED"/>
    <property type="match status" value="1"/>
</dbReference>
<evidence type="ECO:0000313" key="9">
    <source>
        <dbReference type="Proteomes" id="UP000186817"/>
    </source>
</evidence>
<feature type="region of interest" description="Disordered" evidence="5">
    <location>
        <begin position="670"/>
        <end position="699"/>
    </location>
</feature>
<dbReference type="GO" id="GO:0101005">
    <property type="term" value="F:deubiquitinase activity"/>
    <property type="evidence" value="ECO:0007669"/>
    <property type="project" value="TreeGrafter"/>
</dbReference>
<keyword evidence="6" id="KW-0732">Signal</keyword>
<keyword evidence="4" id="KW-0175">Coiled coil</keyword>
<feature type="domain" description="PPPDE" evidence="7">
    <location>
        <begin position="472"/>
        <end position="609"/>
    </location>
</feature>
<dbReference type="InterPro" id="IPR008580">
    <property type="entry name" value="PPPDE_dom"/>
</dbReference>
<feature type="coiled-coil region" evidence="4">
    <location>
        <begin position="169"/>
        <end position="201"/>
    </location>
</feature>
<dbReference type="PANTHER" id="PTHR12378">
    <property type="entry name" value="DESUMOYLATING ISOPEPTIDASE"/>
    <property type="match status" value="1"/>
</dbReference>
<dbReference type="AlphaFoldDB" id="A0A1Q9D7W5"/>
<dbReference type="Proteomes" id="UP000186817">
    <property type="component" value="Unassembled WGS sequence"/>
</dbReference>
<dbReference type="EMBL" id="LSRX01000674">
    <property type="protein sequence ID" value="OLP91249.1"/>
    <property type="molecule type" value="Genomic_DNA"/>
</dbReference>
<evidence type="ECO:0000259" key="7">
    <source>
        <dbReference type="PROSITE" id="PS51858"/>
    </source>
</evidence>
<evidence type="ECO:0000256" key="2">
    <source>
        <dbReference type="ARBA" id="ARBA00022670"/>
    </source>
</evidence>
<feature type="signal peptide" evidence="6">
    <location>
        <begin position="1"/>
        <end position="24"/>
    </location>
</feature>
<reference evidence="8 9" key="1">
    <citation type="submission" date="2016-02" db="EMBL/GenBank/DDBJ databases">
        <title>Genome analysis of coral dinoflagellate symbionts highlights evolutionary adaptations to a symbiotic lifestyle.</title>
        <authorList>
            <person name="Aranda M."/>
            <person name="Li Y."/>
            <person name="Liew Y.J."/>
            <person name="Baumgarten S."/>
            <person name="Simakov O."/>
            <person name="Wilson M."/>
            <person name="Piel J."/>
            <person name="Ashoor H."/>
            <person name="Bougouffa S."/>
            <person name="Bajic V.B."/>
            <person name="Ryu T."/>
            <person name="Ravasi T."/>
            <person name="Bayer T."/>
            <person name="Micklem G."/>
            <person name="Kim H."/>
            <person name="Bhak J."/>
            <person name="Lajeunesse T.C."/>
            <person name="Voolstra C.R."/>
        </authorList>
    </citation>
    <scope>NUCLEOTIDE SEQUENCE [LARGE SCALE GENOMIC DNA]</scope>
    <source>
        <strain evidence="8 9">CCMP2467</strain>
    </source>
</reference>
<dbReference type="OrthoDB" id="412286at2759"/>
<sequence>MLKDGAMLAWALCCIVILRHGNVSLPPCLGRWRFESLEDLTAHFELLCSDPRDLAVAFAIYGMLTEDRPSRMRWELLFEQRHVIGACFLQLKEGSKYPFCLEPNYKIFINRCFLMLERRFGRLAMWAQQDLTTRRLWFPDVNAILDASGKVLVHGNADDIVYAELDTSLLAVEQEIDCEAMELVEQEEEEEESKAEDDERSNGVAIFTRRSSSGQLWLLCSDWWRERRCWYKDEFNDLTTALKRGQSLPGNLFPPLQDHVAHFLQSFGTDACRQWDEWEQYWAARSADPEDGASLVAEQHLMVQLTRAALAQAVRLKEKADVAWATRCEDFLASEPSAGAAEAAALAILAFRLLLEGCFSAEQLRSDAESIWQDVLLLAEASAEANSREYWTGKHDEWASQFEERFAACWLPSCFQAVRMLSALAGRGSTDLLLGDALDLLRGQLHLHSWMEQSCQDARAAADDLYQAIIGSDVALSIYELHGTAAVTALTELAGLGGAFHVGVQVYWLEWSFGWCAEGSGIQALHFGKSDLGRFRQRLPLGRTPFSPEEVLALLRELRRQWEGKEYDLLRRNCAHFCIEFVKRLHVEEAPDWVNALAVTGGQVAEWLGVFRPALHRSAEASPATASRSEEEPEPASDLQEWCWAKQYILRRSSEARRIRQRFALSASASLRRPRRGRQGLQAEVRPPPSPRSQETGLSQVCKRCAEMQVTNPLDKYSVSSLEFNKTLAQYEEDAAVQSAIAALMGAPPGGAAAVTEASSSLTPKKLLDIHKFMLSEYEKLAGADKASKDATVLSFAAQAYVAGKTEAQFKIASKDIEDAMLTHEGALTSDPEFAAVNKKLQQAIAKLLGAGKRKIQAFRYGQFVRVPVRSSSVDLRK</sequence>
<evidence type="ECO:0000256" key="3">
    <source>
        <dbReference type="ARBA" id="ARBA00022801"/>
    </source>
</evidence>
<gene>
    <name evidence="8" type="primary">desi2</name>
    <name evidence="8" type="ORF">AK812_SmicGene27070</name>
</gene>
<comment type="similarity">
    <text evidence="1">Belongs to the DeSI family.</text>
</comment>
<dbReference type="PROSITE" id="PS51858">
    <property type="entry name" value="PPPDE"/>
    <property type="match status" value="1"/>
</dbReference>
<dbReference type="GO" id="GO:0006508">
    <property type="term" value="P:proteolysis"/>
    <property type="evidence" value="ECO:0007669"/>
    <property type="project" value="UniProtKB-KW"/>
</dbReference>
<keyword evidence="9" id="KW-1185">Reference proteome</keyword>
<keyword evidence="3" id="KW-0378">Hydrolase</keyword>
<dbReference type="SMART" id="SM01179">
    <property type="entry name" value="DUF862"/>
    <property type="match status" value="1"/>
</dbReference>
<dbReference type="InterPro" id="IPR042266">
    <property type="entry name" value="PPPDE_sf"/>
</dbReference>
<protein>
    <submittedName>
        <fullName evidence="8">Desumoylating isopeptidase 2</fullName>
    </submittedName>
</protein>